<accession>A0AAF0Y4B8</accession>
<organism evidence="2 3">
    <name type="scientific">Vanrija pseudolonga</name>
    <dbReference type="NCBI Taxonomy" id="143232"/>
    <lineage>
        <taxon>Eukaryota</taxon>
        <taxon>Fungi</taxon>
        <taxon>Dikarya</taxon>
        <taxon>Basidiomycota</taxon>
        <taxon>Agaricomycotina</taxon>
        <taxon>Tremellomycetes</taxon>
        <taxon>Trichosporonales</taxon>
        <taxon>Trichosporonaceae</taxon>
        <taxon>Vanrija</taxon>
    </lineage>
</organism>
<keyword evidence="3" id="KW-1185">Reference proteome</keyword>
<dbReference type="Proteomes" id="UP000827549">
    <property type="component" value="Chromosome 1"/>
</dbReference>
<dbReference type="RefSeq" id="XP_062623448.1">
    <property type="nucleotide sequence ID" value="XM_062767464.1"/>
</dbReference>
<proteinExistence type="predicted"/>
<dbReference type="AlphaFoldDB" id="A0AAF0Y4B8"/>
<reference evidence="2" key="1">
    <citation type="submission" date="2023-10" db="EMBL/GenBank/DDBJ databases">
        <authorList>
            <person name="Noh H."/>
        </authorList>
    </citation>
    <scope>NUCLEOTIDE SEQUENCE</scope>
    <source>
        <strain evidence="2">DUCC4014</strain>
    </source>
</reference>
<evidence type="ECO:0000313" key="2">
    <source>
        <dbReference type="EMBL" id="WOO77416.1"/>
    </source>
</evidence>
<dbReference type="GeneID" id="87804253"/>
<evidence type="ECO:0000256" key="1">
    <source>
        <dbReference type="SAM" id="MobiDB-lite"/>
    </source>
</evidence>
<gene>
    <name evidence="2" type="ORF">LOC62_01G000995</name>
</gene>
<feature type="compositionally biased region" description="Polar residues" evidence="1">
    <location>
        <begin position="183"/>
        <end position="194"/>
    </location>
</feature>
<protein>
    <submittedName>
        <fullName evidence="2">Uncharacterized protein</fullName>
    </submittedName>
</protein>
<feature type="region of interest" description="Disordered" evidence="1">
    <location>
        <begin position="173"/>
        <end position="210"/>
    </location>
</feature>
<evidence type="ECO:0000313" key="3">
    <source>
        <dbReference type="Proteomes" id="UP000827549"/>
    </source>
</evidence>
<name>A0AAF0Y4B8_9TREE</name>
<dbReference type="EMBL" id="CP086714">
    <property type="protein sequence ID" value="WOO77416.1"/>
    <property type="molecule type" value="Genomic_DNA"/>
</dbReference>
<sequence>MAPFTPSGRTIPFELLDLVISNYTPEDGPTLARVAGTCRAAHDLAIPILYSHIHLHSDRQLERLYQNLSVTDPLDPAPSPECEVAVPMIKYWEPEEPTGVGARKLLNLSKARYITLHYIPSLEAASSLDNAVIQVLGPPPFGIRRAQLTTLNDVQGVCLGAGFVRRLCEIATSDNDSPRDDSSLSVEENYSPSESQHEYPFNSGRNGTPESLQGLRKLSRRLYDTPQRCWNLDDLPDGMSNELKLKVKGIWAYSRLWGGYSYCFNSHSTFPGASLSPWTTTMAQWRHYIHVDMDAPLPTSDLVIDGQVMERLPDDDMLDALALDIYSISLDLFSTIVWGDKPRRRDFILSGISVQQVRELEQKFVALVRDEFDYSHRLIVKPIKGYEVDPDGNDGEDLRYNRCGPGDRDYAVREHQKRVLMFDFYHASEMRRCLTCGKGGEKENIEHTEEWLGFGCR</sequence>